<feature type="transmembrane region" description="Helical" evidence="2">
    <location>
        <begin position="518"/>
        <end position="542"/>
    </location>
</feature>
<keyword evidence="2" id="KW-1133">Transmembrane helix</keyword>
<evidence type="ECO:0000313" key="4">
    <source>
        <dbReference type="EMBL" id="UOD49470.1"/>
    </source>
</evidence>
<organism evidence="4 5">
    <name type="scientific">Orrella daihaiensis</name>
    <dbReference type="NCBI Taxonomy" id="2782176"/>
    <lineage>
        <taxon>Bacteria</taxon>
        <taxon>Pseudomonadati</taxon>
        <taxon>Pseudomonadota</taxon>
        <taxon>Betaproteobacteria</taxon>
        <taxon>Burkholderiales</taxon>
        <taxon>Alcaligenaceae</taxon>
        <taxon>Orrella</taxon>
    </lineage>
</organism>
<feature type="transmembrane region" description="Helical" evidence="2">
    <location>
        <begin position="393"/>
        <end position="412"/>
    </location>
</feature>
<sequence>MQQAANGSGAGLPSGSPAAAGESESRVRVLTGFWKAVAVTFGVTALFLALNQLLNWGFFVGVVLIDTSYLYLLAALLIGLVFLFVPATKRAARNQVPWYDAVCFLLTIVVFGYFAYNSKRIISEGWEFMAPDTAVYIAAVGWLLLLEATRRAGGTAVFVVVTIISLYPIYAGMMPGPIAGLPQDLMTTIGYHFTSSESVLGIPMRAFGELVIGFVMFGAVLQFTGASEFFNNIAFALFGKVRGGPAKVSIFASGLMGSVSGSVVSNVLTTGVVTIPAMKRTGFSGKYAGGVEACASTGGVLMPPIMGATAFVMAAFLGMPYAQIAIAAAVPSILFYFALFMQIDGYAARHGLKGLPIEELPSIRQTMKEGWQYIIVFVVLIYLLLVEQVESLAPFYATALLLVINQFSPKYRLNWTKLGKLLTGVTASLAELAALLAGVGLIIGAMSVTGLAGTLANDLIYLAGNNVYVLLVMGALTSFIFGMGMTITACYIFLAIVLAPPLVAAGFDPLAVHLFMMYWGMVSFITPPVSLASFVAAGVAGARPVEVGVQSMRLGSAMYFVPFFFVLNPALILRGDLSDIIVVLITAIVGIALIASALEGYLLKVGSMHTGTLGLFSRVLLAAGGLAMAIPGGGDLGLSHLQLSLAGVVIAAIAIAVAKVSQRLHSRAALT</sequence>
<dbReference type="InterPro" id="IPR011853">
    <property type="entry name" value="TRAP_DctM-Dct_fused"/>
</dbReference>
<feature type="transmembrane region" description="Helical" evidence="2">
    <location>
        <begin position="580"/>
        <end position="603"/>
    </location>
</feature>
<dbReference type="NCBIfam" id="TIGR02123">
    <property type="entry name" value="TRAP_fused"/>
    <property type="match status" value="1"/>
</dbReference>
<comment type="subcellular location">
    <subcellularLocation>
        <location evidence="1">Cell inner membrane</location>
        <topology evidence="1">Multi-pass membrane protein</topology>
    </subcellularLocation>
</comment>
<keyword evidence="1" id="KW-0997">Cell inner membrane</keyword>
<keyword evidence="2" id="KW-0812">Transmembrane</keyword>
<feature type="transmembrane region" description="Helical" evidence="2">
    <location>
        <begin position="97"/>
        <end position="116"/>
    </location>
</feature>
<name>A0ABY4AGQ1_9BURK</name>
<feature type="transmembrane region" description="Helical" evidence="2">
    <location>
        <begin position="432"/>
        <end position="455"/>
    </location>
</feature>
<feature type="transmembrane region" description="Helical" evidence="2">
    <location>
        <begin position="152"/>
        <end position="170"/>
    </location>
</feature>
<comment type="function">
    <text evidence="1">Part of the tripartite ATP-independent periplasmic (TRAP) transport system.</text>
</comment>
<keyword evidence="1" id="KW-0813">Transport</keyword>
<reference evidence="4 5" key="1">
    <citation type="submission" date="2020-11" db="EMBL/GenBank/DDBJ databases">
        <title>Algicoccus daihaiensis sp.nov., isolated from Daihai Lake in Inner Mongolia.</title>
        <authorList>
            <person name="Kai J."/>
        </authorList>
    </citation>
    <scope>NUCLEOTIDE SEQUENCE [LARGE SCALE GENOMIC DNA]</scope>
    <source>
        <strain evidence="5">f23</strain>
    </source>
</reference>
<feature type="transmembrane region" description="Helical" evidence="2">
    <location>
        <begin position="295"/>
        <end position="317"/>
    </location>
</feature>
<feature type="domain" description="TRAP C4-dicarboxylate transport system permease DctM subunit" evidence="3">
    <location>
        <begin position="140"/>
        <end position="573"/>
    </location>
</feature>
<dbReference type="RefSeq" id="WP_243477676.1">
    <property type="nucleotide sequence ID" value="NZ_CP063982.1"/>
</dbReference>
<dbReference type="EMBL" id="CP063982">
    <property type="protein sequence ID" value="UOD49470.1"/>
    <property type="molecule type" value="Genomic_DNA"/>
</dbReference>
<feature type="transmembrane region" description="Helical" evidence="2">
    <location>
        <begin position="467"/>
        <end position="498"/>
    </location>
</feature>
<feature type="transmembrane region" description="Helical" evidence="2">
    <location>
        <begin position="210"/>
        <end position="238"/>
    </location>
</feature>
<keyword evidence="1" id="KW-1003">Cell membrane</keyword>
<dbReference type="PANTHER" id="PTHR43849:SF2">
    <property type="entry name" value="BLL3936 PROTEIN"/>
    <property type="match status" value="1"/>
</dbReference>
<keyword evidence="5" id="KW-1185">Reference proteome</keyword>
<feature type="transmembrane region" description="Helical" evidence="2">
    <location>
        <begin position="56"/>
        <end position="85"/>
    </location>
</feature>
<protein>
    <submittedName>
        <fullName evidence="4">TRAP transporter fused permease subunit</fullName>
    </submittedName>
</protein>
<feature type="transmembrane region" description="Helical" evidence="2">
    <location>
        <begin position="554"/>
        <end position="574"/>
    </location>
</feature>
<feature type="transmembrane region" description="Helical" evidence="2">
    <location>
        <begin position="128"/>
        <end position="145"/>
    </location>
</feature>
<keyword evidence="2" id="KW-0472">Membrane</keyword>
<proteinExistence type="predicted"/>
<feature type="transmembrane region" description="Helical" evidence="2">
    <location>
        <begin position="324"/>
        <end position="343"/>
    </location>
</feature>
<feature type="transmembrane region" description="Helical" evidence="2">
    <location>
        <begin position="32"/>
        <end position="50"/>
    </location>
</feature>
<dbReference type="PANTHER" id="PTHR43849">
    <property type="entry name" value="BLL3936 PROTEIN"/>
    <property type="match status" value="1"/>
</dbReference>
<gene>
    <name evidence="4" type="ORF">DHf2319_08245</name>
</gene>
<evidence type="ECO:0000256" key="1">
    <source>
        <dbReference type="RuleBase" id="RU369079"/>
    </source>
</evidence>
<feature type="transmembrane region" description="Helical" evidence="2">
    <location>
        <begin position="640"/>
        <end position="658"/>
    </location>
</feature>
<evidence type="ECO:0000256" key="2">
    <source>
        <dbReference type="SAM" id="Phobius"/>
    </source>
</evidence>
<dbReference type="Pfam" id="PF06808">
    <property type="entry name" value="DctM"/>
    <property type="match status" value="1"/>
</dbReference>
<evidence type="ECO:0000259" key="3">
    <source>
        <dbReference type="Pfam" id="PF06808"/>
    </source>
</evidence>
<evidence type="ECO:0000313" key="5">
    <source>
        <dbReference type="Proteomes" id="UP000831607"/>
    </source>
</evidence>
<accession>A0ABY4AGQ1</accession>
<dbReference type="Proteomes" id="UP000831607">
    <property type="component" value="Chromosome"/>
</dbReference>
<dbReference type="InterPro" id="IPR010656">
    <property type="entry name" value="DctM"/>
</dbReference>